<dbReference type="Proteomes" id="UP001210502">
    <property type="component" value="Unassembled WGS sequence"/>
</dbReference>
<evidence type="ECO:0000313" key="2">
    <source>
        <dbReference type="Proteomes" id="UP001210502"/>
    </source>
</evidence>
<reference evidence="1" key="1">
    <citation type="submission" date="2023-01" db="EMBL/GenBank/DDBJ databases">
        <title>Sequencing of the bacterial strains from artisanal fermented milk Matsoni.</title>
        <authorList>
            <person name="Rozman V."/>
            <person name="Accetto T."/>
            <person name="Bogovic Matijasic B."/>
        </authorList>
    </citation>
    <scope>NUCLEOTIDE SEQUENCE</scope>
    <source>
        <strain evidence="1">Lbl333</strain>
    </source>
</reference>
<feature type="non-terminal residue" evidence="1">
    <location>
        <position position="1"/>
    </location>
</feature>
<dbReference type="AlphaFoldDB" id="A0AAW5YY41"/>
<feature type="non-terminal residue" evidence="1">
    <location>
        <position position="84"/>
    </location>
</feature>
<evidence type="ECO:0000313" key="1">
    <source>
        <dbReference type="EMBL" id="MDA3768847.1"/>
    </source>
</evidence>
<proteinExistence type="predicted"/>
<sequence>ASFRAVTSQKLPEDSKGGIRIEDKHIDNHTFLTVADFGTVEVIEDLSELNLKDIALTKIKKLPDGTYRLQLTFSLPRKKQEAKT</sequence>
<protein>
    <submittedName>
        <fullName evidence="1">Transposase</fullName>
    </submittedName>
</protein>
<gene>
    <name evidence="1" type="ORF">PF586_10925</name>
</gene>
<dbReference type="EMBL" id="JAQIEY010000176">
    <property type="protein sequence ID" value="MDA3768847.1"/>
    <property type="molecule type" value="Genomic_DNA"/>
</dbReference>
<accession>A0AAW5YY41</accession>
<organism evidence="1 2">
    <name type="scientific">Lactobacillus delbrueckii</name>
    <dbReference type="NCBI Taxonomy" id="1584"/>
    <lineage>
        <taxon>Bacteria</taxon>
        <taxon>Bacillati</taxon>
        <taxon>Bacillota</taxon>
        <taxon>Bacilli</taxon>
        <taxon>Lactobacillales</taxon>
        <taxon>Lactobacillaceae</taxon>
        <taxon>Lactobacillus</taxon>
    </lineage>
</organism>
<name>A0AAW5YY41_9LACO</name>
<comment type="caution">
    <text evidence="1">The sequence shown here is derived from an EMBL/GenBank/DDBJ whole genome shotgun (WGS) entry which is preliminary data.</text>
</comment>